<evidence type="ECO:0008006" key="4">
    <source>
        <dbReference type="Google" id="ProtNLM"/>
    </source>
</evidence>
<proteinExistence type="predicted"/>
<comment type="caution">
    <text evidence="1">The sequence shown here is derived from an EMBL/GenBank/DDBJ whole genome shotgun (WGS) entry which is preliminary data.</text>
</comment>
<protein>
    <recommendedName>
        <fullName evidence="4">Type IV secretion protein Rhs</fullName>
    </recommendedName>
</protein>
<dbReference type="Proteomes" id="UP000437970">
    <property type="component" value="Unassembled WGS sequence"/>
</dbReference>
<dbReference type="AlphaFoldDB" id="A0A6A7Z2C3"/>
<gene>
    <name evidence="1" type="ORF">GHN86_16475</name>
    <name evidence="2" type="ORF">GHO29_10150</name>
</gene>
<sequence>MTDSIQPDVPTLLLQLRDCLADYRLQTSKWYGGMLAAEQKFSAGDSAITRSIETKAAVTRYALCKKDGTLTLIHAFESAHFVPIGNTPVRLTPISSSRPNSKIVREDYFGHISKVETYGEDINTFIDDSGIKLLEGCKPDQRYRVTFYPKTTPQQIDAYFDSYQGLLNELGDWLSQQWNSEFQPLWHAYDNASNAEQLLLHAQSALKGFGDTLIGLWDSLISVFKLITHPKENFEKLSKLLSQQQLADLINASAQSLQTLYLIASDEPLLWAYFSTFQAWLQLLPPLLCTELVARLGSEVLIDILIGVILTGGLGLAVKYTAKAVEKITVTAKATHLLDSFIDLLLRTSKARSTQHTQISKPILLHADAPLNTGTKGKVDLT</sequence>
<dbReference type="EMBL" id="WIWC01000029">
    <property type="protein sequence ID" value="MQT81649.1"/>
    <property type="molecule type" value="Genomic_DNA"/>
</dbReference>
<dbReference type="EMBL" id="WIVW01000009">
    <property type="protein sequence ID" value="MQU26849.1"/>
    <property type="molecule type" value="Genomic_DNA"/>
</dbReference>
<evidence type="ECO:0000313" key="3">
    <source>
        <dbReference type="Proteomes" id="UP000437970"/>
    </source>
</evidence>
<evidence type="ECO:0000313" key="1">
    <source>
        <dbReference type="EMBL" id="MQT81649.1"/>
    </source>
</evidence>
<organism evidence="1">
    <name type="scientific">Pseudomonas helleri</name>
    <dbReference type="NCBI Taxonomy" id="1608996"/>
    <lineage>
        <taxon>Bacteria</taxon>
        <taxon>Pseudomonadati</taxon>
        <taxon>Pseudomonadota</taxon>
        <taxon>Gammaproteobacteria</taxon>
        <taxon>Pseudomonadales</taxon>
        <taxon>Pseudomonadaceae</taxon>
        <taxon>Pseudomonas</taxon>
    </lineage>
</organism>
<reference evidence="1 3" key="1">
    <citation type="submission" date="2019-10" db="EMBL/GenBank/DDBJ databases">
        <title>Evaluation of single-gene subtyping targets for Pseudomonas.</title>
        <authorList>
            <person name="Reichler S.J."/>
            <person name="Orsi R.H."/>
            <person name="Wiedmann M."/>
            <person name="Martin N.H."/>
            <person name="Murphy S.I."/>
        </authorList>
    </citation>
    <scope>NUCLEOTIDE SEQUENCE</scope>
    <source>
        <strain evidence="2 3">FSL R10-1984</strain>
        <strain evidence="1">FSL R10-2339</strain>
    </source>
</reference>
<name>A0A6A7Z2C3_9PSED</name>
<accession>A0A6A7Z2C3</accession>
<feature type="non-terminal residue" evidence="1">
    <location>
        <position position="382"/>
    </location>
</feature>
<evidence type="ECO:0000313" key="2">
    <source>
        <dbReference type="EMBL" id="MQU26849.1"/>
    </source>
</evidence>